<name>A0ABP9GZX5_9ACTN</name>
<keyword evidence="3" id="KW-1185">Reference proteome</keyword>
<dbReference type="SUPFAM" id="SSF47413">
    <property type="entry name" value="lambda repressor-like DNA-binding domains"/>
    <property type="match status" value="1"/>
</dbReference>
<proteinExistence type="predicted"/>
<dbReference type="EMBL" id="BAABHS010000003">
    <property type="protein sequence ID" value="GAA4951516.1"/>
    <property type="molecule type" value="Genomic_DNA"/>
</dbReference>
<accession>A0ABP9GZX5</accession>
<dbReference type="Pfam" id="PF13560">
    <property type="entry name" value="HTH_31"/>
    <property type="match status" value="1"/>
</dbReference>
<feature type="domain" description="HTH cro/C1-type" evidence="1">
    <location>
        <begin position="16"/>
        <end position="71"/>
    </location>
</feature>
<dbReference type="InterPro" id="IPR010982">
    <property type="entry name" value="Lambda_DNA-bd_dom_sf"/>
</dbReference>
<dbReference type="Gene3D" id="1.10.260.40">
    <property type="entry name" value="lambda repressor-like DNA-binding domains"/>
    <property type="match status" value="1"/>
</dbReference>
<dbReference type="PROSITE" id="PS50943">
    <property type="entry name" value="HTH_CROC1"/>
    <property type="match status" value="1"/>
</dbReference>
<dbReference type="Pfam" id="PF19054">
    <property type="entry name" value="DUF5753"/>
    <property type="match status" value="1"/>
</dbReference>
<dbReference type="CDD" id="cd00093">
    <property type="entry name" value="HTH_XRE"/>
    <property type="match status" value="1"/>
</dbReference>
<evidence type="ECO:0000259" key="1">
    <source>
        <dbReference type="PROSITE" id="PS50943"/>
    </source>
</evidence>
<organism evidence="2 3">
    <name type="scientific">Yinghuangia aomiensis</name>
    <dbReference type="NCBI Taxonomy" id="676205"/>
    <lineage>
        <taxon>Bacteria</taxon>
        <taxon>Bacillati</taxon>
        <taxon>Actinomycetota</taxon>
        <taxon>Actinomycetes</taxon>
        <taxon>Kitasatosporales</taxon>
        <taxon>Streptomycetaceae</taxon>
        <taxon>Yinghuangia</taxon>
    </lineage>
</organism>
<evidence type="ECO:0000313" key="3">
    <source>
        <dbReference type="Proteomes" id="UP001500466"/>
    </source>
</evidence>
<protein>
    <recommendedName>
        <fullName evidence="1">HTH cro/C1-type domain-containing protein</fullName>
    </recommendedName>
</protein>
<gene>
    <name evidence="2" type="ORF">GCM10023205_10480</name>
</gene>
<evidence type="ECO:0000313" key="2">
    <source>
        <dbReference type="EMBL" id="GAA4951516.1"/>
    </source>
</evidence>
<dbReference type="InterPro" id="IPR001387">
    <property type="entry name" value="Cro/C1-type_HTH"/>
</dbReference>
<dbReference type="Proteomes" id="UP001500466">
    <property type="component" value="Unassembled WGS sequence"/>
</dbReference>
<reference evidence="3" key="1">
    <citation type="journal article" date="2019" name="Int. J. Syst. Evol. Microbiol.">
        <title>The Global Catalogue of Microorganisms (GCM) 10K type strain sequencing project: providing services to taxonomists for standard genome sequencing and annotation.</title>
        <authorList>
            <consortium name="The Broad Institute Genomics Platform"/>
            <consortium name="The Broad Institute Genome Sequencing Center for Infectious Disease"/>
            <person name="Wu L."/>
            <person name="Ma J."/>
        </authorList>
    </citation>
    <scope>NUCLEOTIDE SEQUENCE [LARGE SCALE GENOMIC DNA]</scope>
    <source>
        <strain evidence="3">JCM 17986</strain>
    </source>
</reference>
<comment type="caution">
    <text evidence="2">The sequence shown here is derived from an EMBL/GenBank/DDBJ whole genome shotgun (WGS) entry which is preliminary data.</text>
</comment>
<dbReference type="InterPro" id="IPR043917">
    <property type="entry name" value="DUF5753"/>
</dbReference>
<sequence>MPPLPTQARKRLGVGLKKLRTDADLTVNNVVDELGWGRHKLIRIESAQVRITQLDLRKLCKHYGAGSRETARLNELLEAADTRPWFQAYADLISVQLMEYIELEAMAAEIRMANTSVLPGLVQSEEYAAAVYASQPHYPDPDHAARLVEVRMKRQRVITDEGTILDATIGEGLLHTATGGRDVLRGQLDRLNHLVDLPNVTLRVLPFSAERAILTGGVSLFTFPSDSDPVDPPVAFNEYEGNMLLRDGDIEVRRFNRLLQHLASQALSPEDSKQLIQKRMDDV</sequence>
<dbReference type="RefSeq" id="WP_345674069.1">
    <property type="nucleotide sequence ID" value="NZ_BAABHS010000003.1"/>
</dbReference>